<name>A0ABS6K6R9_9FIRM</name>
<dbReference type="InterPro" id="IPR027417">
    <property type="entry name" value="P-loop_NTPase"/>
</dbReference>
<keyword evidence="4" id="KW-0677">Repeat</keyword>
<keyword evidence="7" id="KW-1278">Translocase</keyword>
<dbReference type="SUPFAM" id="SSF52540">
    <property type="entry name" value="P-loop containing nucleoside triphosphate hydrolases"/>
    <property type="match status" value="2"/>
</dbReference>
<evidence type="ECO:0000259" key="9">
    <source>
        <dbReference type="PROSITE" id="PS50893"/>
    </source>
</evidence>
<evidence type="ECO:0000256" key="5">
    <source>
        <dbReference type="ARBA" id="ARBA00022741"/>
    </source>
</evidence>
<evidence type="ECO:0000256" key="3">
    <source>
        <dbReference type="ARBA" id="ARBA00022597"/>
    </source>
</evidence>
<keyword evidence="2" id="KW-1003">Cell membrane</keyword>
<sequence length="503" mass="55963">MDDHSEVLLSCKDVCKNFGATRALIHVDFELRQGEVCGLIGENGSGKSTLTSIFAGVQPQTSGELFRAGRPYRPANMVEAQKAGVAMIVQEAATLPTIDVASNIFIGNYELFSKNGHLDVKKMHREADKILKEIGVEDIKGSTLLAELNFEDRKIIEIARAMYLKPEILVIDESTTALAQKGRQLIYHLIDQMRSEKKGVIFISHDLEELEEVCNKITCLRDGVLVGHLEGTDITTANMRPLMVGRELEGSYYREDWDGSSSDEVVLDIRHITSENGYVQNLSIQLHKGEILGFGGLAGCGMHEVGRMIFGLDKTVTGEVVHVPSGTKITRIDDSIRHNIGYVSKDRDNESIILNASIQNNTVMASYKKLSRRGFISPKAEKRLSDRQIETMRTKCLSGKQFCNQLSGGNKQKVAFSKWLAAGSEIYILDCPTRGIDIGVKAAMYQLIYQFKMEGKAIIMISEELPELIGMSDRMIIMKEGRITGEVTRSKEVTDTKLIEYMV</sequence>
<evidence type="ECO:0000256" key="7">
    <source>
        <dbReference type="ARBA" id="ARBA00022967"/>
    </source>
</evidence>
<protein>
    <submittedName>
        <fullName evidence="10">Sugar ABC transporter ATP-binding protein</fullName>
    </submittedName>
</protein>
<dbReference type="Proteomes" id="UP001314681">
    <property type="component" value="Unassembled WGS sequence"/>
</dbReference>
<dbReference type="PANTHER" id="PTHR43790">
    <property type="entry name" value="CARBOHYDRATE TRANSPORT ATP-BINDING PROTEIN MG119-RELATED"/>
    <property type="match status" value="1"/>
</dbReference>
<dbReference type="PROSITE" id="PS50893">
    <property type="entry name" value="ABC_TRANSPORTER_2"/>
    <property type="match status" value="2"/>
</dbReference>
<dbReference type="SMART" id="SM00382">
    <property type="entry name" value="AAA"/>
    <property type="match status" value="2"/>
</dbReference>
<reference evidence="10 11" key="1">
    <citation type="submission" date="2021-06" db="EMBL/GenBank/DDBJ databases">
        <title>Description of novel taxa of the family Lachnospiraceae.</title>
        <authorList>
            <person name="Chaplin A.V."/>
            <person name="Sokolova S.R."/>
            <person name="Pikina A.P."/>
            <person name="Korzhanova M."/>
            <person name="Belova V."/>
            <person name="Korostin D."/>
            <person name="Efimov B.A."/>
        </authorList>
    </citation>
    <scope>NUCLEOTIDE SEQUENCE [LARGE SCALE GENOMIC DNA]</scope>
    <source>
        <strain evidence="10 11">ASD4241</strain>
    </source>
</reference>
<dbReference type="PROSITE" id="PS00211">
    <property type="entry name" value="ABC_TRANSPORTER_1"/>
    <property type="match status" value="1"/>
</dbReference>
<dbReference type="PANTHER" id="PTHR43790:SF3">
    <property type="entry name" value="D-ALLOSE IMPORT ATP-BINDING PROTEIN ALSA-RELATED"/>
    <property type="match status" value="1"/>
</dbReference>
<dbReference type="Pfam" id="PF00005">
    <property type="entry name" value="ABC_tran"/>
    <property type="match status" value="2"/>
</dbReference>
<evidence type="ECO:0000256" key="8">
    <source>
        <dbReference type="ARBA" id="ARBA00023136"/>
    </source>
</evidence>
<proteinExistence type="predicted"/>
<organism evidence="10 11">
    <name type="scientific">Diplocloster modestus</name>
    <dbReference type="NCBI Taxonomy" id="2850322"/>
    <lineage>
        <taxon>Bacteria</taxon>
        <taxon>Bacillati</taxon>
        <taxon>Bacillota</taxon>
        <taxon>Clostridia</taxon>
        <taxon>Lachnospirales</taxon>
        <taxon>Lachnospiraceae</taxon>
        <taxon>Diplocloster</taxon>
    </lineage>
</organism>
<dbReference type="InterPro" id="IPR003593">
    <property type="entry name" value="AAA+_ATPase"/>
</dbReference>
<keyword evidence="5" id="KW-0547">Nucleotide-binding</keyword>
<keyword evidence="3" id="KW-0762">Sugar transport</keyword>
<evidence type="ECO:0000256" key="6">
    <source>
        <dbReference type="ARBA" id="ARBA00022840"/>
    </source>
</evidence>
<evidence type="ECO:0000256" key="1">
    <source>
        <dbReference type="ARBA" id="ARBA00022448"/>
    </source>
</evidence>
<keyword evidence="11" id="KW-1185">Reference proteome</keyword>
<feature type="domain" description="ABC transporter" evidence="9">
    <location>
        <begin position="264"/>
        <end position="501"/>
    </location>
</feature>
<dbReference type="RefSeq" id="WP_158351103.1">
    <property type="nucleotide sequence ID" value="NZ_JAHQCX010000005.1"/>
</dbReference>
<evidence type="ECO:0000256" key="4">
    <source>
        <dbReference type="ARBA" id="ARBA00022737"/>
    </source>
</evidence>
<comment type="caution">
    <text evidence="10">The sequence shown here is derived from an EMBL/GenBank/DDBJ whole genome shotgun (WGS) entry which is preliminary data.</text>
</comment>
<dbReference type="InterPro" id="IPR017871">
    <property type="entry name" value="ABC_transporter-like_CS"/>
</dbReference>
<evidence type="ECO:0000313" key="11">
    <source>
        <dbReference type="Proteomes" id="UP001314681"/>
    </source>
</evidence>
<dbReference type="InterPro" id="IPR003439">
    <property type="entry name" value="ABC_transporter-like_ATP-bd"/>
</dbReference>
<keyword evidence="8" id="KW-0472">Membrane</keyword>
<dbReference type="GO" id="GO:0005524">
    <property type="term" value="F:ATP binding"/>
    <property type="evidence" value="ECO:0007669"/>
    <property type="project" value="UniProtKB-KW"/>
</dbReference>
<dbReference type="EMBL" id="JAHQCX010000005">
    <property type="protein sequence ID" value="MBU9726197.1"/>
    <property type="molecule type" value="Genomic_DNA"/>
</dbReference>
<dbReference type="Gene3D" id="3.40.50.300">
    <property type="entry name" value="P-loop containing nucleotide triphosphate hydrolases"/>
    <property type="match status" value="2"/>
</dbReference>
<keyword evidence="6 10" id="KW-0067">ATP-binding</keyword>
<dbReference type="CDD" id="cd03215">
    <property type="entry name" value="ABC_Carb_Monos_II"/>
    <property type="match status" value="1"/>
</dbReference>
<evidence type="ECO:0000313" key="10">
    <source>
        <dbReference type="EMBL" id="MBU9726197.1"/>
    </source>
</evidence>
<keyword evidence="1" id="KW-0813">Transport</keyword>
<gene>
    <name evidence="10" type="ORF">KTH90_09235</name>
</gene>
<dbReference type="InterPro" id="IPR050107">
    <property type="entry name" value="ABC_carbohydrate_import_ATPase"/>
</dbReference>
<evidence type="ECO:0000256" key="2">
    <source>
        <dbReference type="ARBA" id="ARBA00022475"/>
    </source>
</evidence>
<dbReference type="CDD" id="cd03216">
    <property type="entry name" value="ABC_Carb_Monos_I"/>
    <property type="match status" value="1"/>
</dbReference>
<accession>A0ABS6K6R9</accession>
<feature type="domain" description="ABC transporter" evidence="9">
    <location>
        <begin position="9"/>
        <end position="247"/>
    </location>
</feature>